<keyword evidence="1" id="KW-1133">Transmembrane helix</keyword>
<evidence type="ECO:0000313" key="2">
    <source>
        <dbReference type="EMBL" id="CRX38411.1"/>
    </source>
</evidence>
<evidence type="ECO:0000256" key="1">
    <source>
        <dbReference type="SAM" id="Phobius"/>
    </source>
</evidence>
<evidence type="ECO:0000313" key="3">
    <source>
        <dbReference type="Proteomes" id="UP000220251"/>
    </source>
</evidence>
<feature type="transmembrane region" description="Helical" evidence="1">
    <location>
        <begin position="74"/>
        <end position="93"/>
    </location>
</feature>
<keyword evidence="1" id="KW-0472">Membrane</keyword>
<feature type="transmembrane region" description="Helical" evidence="1">
    <location>
        <begin position="143"/>
        <end position="166"/>
    </location>
</feature>
<sequence length="327" mass="35339">MVAVSRVSGSPLDSQVPVECRKKVEAESNLAVRVMNVFEKAIWDFINQTSKVLKQTMKIVIVKCPEYAERLSKVIAHIGFLAGVSLLLSIKSLPSQMANWYKNFPLEDLEGGILGTLDLFATLGGMLDDVSCFTGSLTAVGAIPAVAFFGAIGMPLAISLLSYAILSKSYSLVRHGQFIASLPKEINAENLEEFKKMIAERLDDPDAKLKAKKIRVLSRHADPKVTAIMEQLKVHLEKNPGDLEGVNLALNDMKVIMRRKMALGTVATVANGAMLTALVAGILCPPAAIAVSVVAAMKATTAIGSHAYKTFWFESNLTSMERMKSAA</sequence>
<keyword evidence="3" id="KW-1185">Reference proteome</keyword>
<organism evidence="2 3">
    <name type="scientific">Estrella lausannensis</name>
    <dbReference type="NCBI Taxonomy" id="483423"/>
    <lineage>
        <taxon>Bacteria</taxon>
        <taxon>Pseudomonadati</taxon>
        <taxon>Chlamydiota</taxon>
        <taxon>Chlamydiia</taxon>
        <taxon>Parachlamydiales</taxon>
        <taxon>Candidatus Criblamydiaceae</taxon>
        <taxon>Estrella</taxon>
    </lineage>
</organism>
<name>A0A0H5DPD9_9BACT</name>
<keyword evidence="1" id="KW-0812">Transmembrane</keyword>
<gene>
    <name evidence="2" type="ORF">ELAC_1067</name>
</gene>
<protein>
    <submittedName>
        <fullName evidence="2">Putative membrane protein</fullName>
    </submittedName>
</protein>
<feature type="transmembrane region" description="Helical" evidence="1">
    <location>
        <begin position="261"/>
        <end position="283"/>
    </location>
</feature>
<reference evidence="3" key="1">
    <citation type="submission" date="2015-06" db="EMBL/GenBank/DDBJ databases">
        <authorList>
            <person name="Bertelli C."/>
        </authorList>
    </citation>
    <scope>NUCLEOTIDE SEQUENCE [LARGE SCALE GENOMIC DNA]</scope>
    <source>
        <strain evidence="3">CRIB-30</strain>
    </source>
</reference>
<dbReference type="Proteomes" id="UP000220251">
    <property type="component" value="Unassembled WGS sequence"/>
</dbReference>
<accession>A0A0H5DPD9</accession>
<proteinExistence type="predicted"/>
<dbReference type="AlphaFoldDB" id="A0A0H5DPD9"/>
<dbReference type="EMBL" id="CWGJ01000012">
    <property type="protein sequence ID" value="CRX38411.1"/>
    <property type="molecule type" value="Genomic_DNA"/>
</dbReference>
<dbReference type="RefSeq" id="WP_098038271.1">
    <property type="nucleotide sequence ID" value="NZ_CWGJ01000012.1"/>
</dbReference>